<organism evidence="3">
    <name type="scientific">Laccaria bicolor (strain S238N-H82 / ATCC MYA-4686)</name>
    <name type="common">Bicoloured deceiver</name>
    <name type="synonym">Laccaria laccata var. bicolor</name>
    <dbReference type="NCBI Taxonomy" id="486041"/>
    <lineage>
        <taxon>Eukaryota</taxon>
        <taxon>Fungi</taxon>
        <taxon>Dikarya</taxon>
        <taxon>Basidiomycota</taxon>
        <taxon>Agaricomycotina</taxon>
        <taxon>Agaricomycetes</taxon>
        <taxon>Agaricomycetidae</taxon>
        <taxon>Agaricales</taxon>
        <taxon>Agaricineae</taxon>
        <taxon>Hydnangiaceae</taxon>
        <taxon>Laccaria</taxon>
    </lineage>
</organism>
<dbReference type="AlphaFoldDB" id="B0DZK0"/>
<evidence type="ECO:0000256" key="1">
    <source>
        <dbReference type="SAM" id="MobiDB-lite"/>
    </source>
</evidence>
<reference evidence="2 3" key="1">
    <citation type="journal article" date="2008" name="Nature">
        <title>The genome of Laccaria bicolor provides insights into mycorrhizal symbiosis.</title>
        <authorList>
            <person name="Martin F."/>
            <person name="Aerts A."/>
            <person name="Ahren D."/>
            <person name="Brun A."/>
            <person name="Danchin E.G.J."/>
            <person name="Duchaussoy F."/>
            <person name="Gibon J."/>
            <person name="Kohler A."/>
            <person name="Lindquist E."/>
            <person name="Pereda V."/>
            <person name="Salamov A."/>
            <person name="Shapiro H.J."/>
            <person name="Wuyts J."/>
            <person name="Blaudez D."/>
            <person name="Buee M."/>
            <person name="Brokstein P."/>
            <person name="Canbaeck B."/>
            <person name="Cohen D."/>
            <person name="Courty P.E."/>
            <person name="Coutinho P.M."/>
            <person name="Delaruelle C."/>
            <person name="Detter J.C."/>
            <person name="Deveau A."/>
            <person name="DiFazio S."/>
            <person name="Duplessis S."/>
            <person name="Fraissinet-Tachet L."/>
            <person name="Lucic E."/>
            <person name="Frey-Klett P."/>
            <person name="Fourrey C."/>
            <person name="Feussner I."/>
            <person name="Gay G."/>
            <person name="Grimwood J."/>
            <person name="Hoegger P.J."/>
            <person name="Jain P."/>
            <person name="Kilaru S."/>
            <person name="Labbe J."/>
            <person name="Lin Y.C."/>
            <person name="Legue V."/>
            <person name="Le Tacon F."/>
            <person name="Marmeisse R."/>
            <person name="Melayah D."/>
            <person name="Montanini B."/>
            <person name="Muratet M."/>
            <person name="Nehls U."/>
            <person name="Niculita-Hirzel H."/>
            <person name="Oudot-Le Secq M.P."/>
            <person name="Peter M."/>
            <person name="Quesneville H."/>
            <person name="Rajashekar B."/>
            <person name="Reich M."/>
            <person name="Rouhier N."/>
            <person name="Schmutz J."/>
            <person name="Yin T."/>
            <person name="Chalot M."/>
            <person name="Henrissat B."/>
            <person name="Kuees U."/>
            <person name="Lucas S."/>
            <person name="Van de Peer Y."/>
            <person name="Podila G.K."/>
            <person name="Polle A."/>
            <person name="Pukkila P.J."/>
            <person name="Richardson P.M."/>
            <person name="Rouze P."/>
            <person name="Sanders I.R."/>
            <person name="Stajich J.E."/>
            <person name="Tunlid A."/>
            <person name="Tuskan G."/>
            <person name="Grigoriev I.V."/>
        </authorList>
    </citation>
    <scope>NUCLEOTIDE SEQUENCE [LARGE SCALE GENOMIC DNA]</scope>
    <source>
        <strain evidence="3">S238N-H82 / ATCC MYA-4686</strain>
    </source>
</reference>
<dbReference type="Proteomes" id="UP000001194">
    <property type="component" value="Unassembled WGS sequence"/>
</dbReference>
<protein>
    <submittedName>
        <fullName evidence="2">Predicted protein</fullName>
    </submittedName>
</protein>
<name>B0DZK0_LACBS</name>
<dbReference type="EMBL" id="DS547156">
    <property type="protein sequence ID" value="EDQ99952.1"/>
    <property type="molecule type" value="Genomic_DNA"/>
</dbReference>
<dbReference type="HOGENOM" id="CLU_083944_0_0_1"/>
<gene>
    <name evidence="2" type="ORF">LACBIDRAFT_334581</name>
</gene>
<proteinExistence type="predicted"/>
<sequence length="170" mass="19177">MQRTCLQNLTTLHQRLPTRAESMALVSGVYLPKASQGPRTKQGTPPKLKARRHVNRRDSQHSSLSFNIQLPLPAHLFSVSKQAVRLESIVKDFTKQYNYASQQYHKSKLISESYICRSSLYIFISVVGQSPVDAHCKSSELALWQALPLKQSFIATATLSPQPNYIIPLQ</sequence>
<dbReference type="KEGG" id="lbc:LACBIDRAFT_334581"/>
<dbReference type="InParanoid" id="B0DZK0"/>
<accession>B0DZK0</accession>
<evidence type="ECO:0000313" key="3">
    <source>
        <dbReference type="Proteomes" id="UP000001194"/>
    </source>
</evidence>
<dbReference type="RefSeq" id="XP_001889363.1">
    <property type="nucleotide sequence ID" value="XM_001889328.1"/>
</dbReference>
<keyword evidence="3" id="KW-1185">Reference proteome</keyword>
<feature type="region of interest" description="Disordered" evidence="1">
    <location>
        <begin position="33"/>
        <end position="62"/>
    </location>
</feature>
<dbReference type="GeneID" id="6085006"/>
<evidence type="ECO:0000313" key="2">
    <source>
        <dbReference type="EMBL" id="EDQ99952.1"/>
    </source>
</evidence>